<feature type="region of interest" description="Disordered" evidence="10">
    <location>
        <begin position="467"/>
        <end position="511"/>
    </location>
</feature>
<dbReference type="PANTHER" id="PTHR47963:SF8">
    <property type="entry name" value="ATP-DEPENDENT RNA HELICASE DEAD"/>
    <property type="match status" value="1"/>
</dbReference>
<organism evidence="14 15">
    <name type="scientific">Brevibacterium samyangense</name>
    <dbReference type="NCBI Taxonomy" id="366888"/>
    <lineage>
        <taxon>Bacteria</taxon>
        <taxon>Bacillati</taxon>
        <taxon>Actinomycetota</taxon>
        <taxon>Actinomycetes</taxon>
        <taxon>Micrococcales</taxon>
        <taxon>Brevibacteriaceae</taxon>
        <taxon>Brevibacterium</taxon>
    </lineage>
</organism>
<dbReference type="Pfam" id="PF00270">
    <property type="entry name" value="DEAD"/>
    <property type="match status" value="1"/>
</dbReference>
<evidence type="ECO:0000259" key="11">
    <source>
        <dbReference type="PROSITE" id="PS51192"/>
    </source>
</evidence>
<evidence type="ECO:0000256" key="6">
    <source>
        <dbReference type="ARBA" id="ARBA00022884"/>
    </source>
</evidence>
<feature type="compositionally biased region" description="Basic and acidic residues" evidence="10">
    <location>
        <begin position="467"/>
        <end position="509"/>
    </location>
</feature>
<feature type="domain" description="Helicase ATP-binding" evidence="11">
    <location>
        <begin position="65"/>
        <end position="239"/>
    </location>
</feature>
<evidence type="ECO:0000256" key="4">
    <source>
        <dbReference type="ARBA" id="ARBA00022806"/>
    </source>
</evidence>
<accession>A0ABP5EVR0</accession>
<dbReference type="InterPro" id="IPR014001">
    <property type="entry name" value="Helicase_ATP-bd"/>
</dbReference>
<dbReference type="SUPFAM" id="SSF52540">
    <property type="entry name" value="P-loop containing nucleoside triphosphate hydrolases"/>
    <property type="match status" value="1"/>
</dbReference>
<evidence type="ECO:0000256" key="5">
    <source>
        <dbReference type="ARBA" id="ARBA00022840"/>
    </source>
</evidence>
<dbReference type="InterPro" id="IPR014014">
    <property type="entry name" value="RNA_helicase_DEAD_Q_motif"/>
</dbReference>
<dbReference type="HAMAP" id="MF_00964">
    <property type="entry name" value="DEAD_helicase_DeaD"/>
    <property type="match status" value="1"/>
</dbReference>
<evidence type="ECO:0000256" key="10">
    <source>
        <dbReference type="SAM" id="MobiDB-lite"/>
    </source>
</evidence>
<keyword evidence="4 8" id="KW-0347">Helicase</keyword>
<dbReference type="PROSITE" id="PS51195">
    <property type="entry name" value="Q_MOTIF"/>
    <property type="match status" value="1"/>
</dbReference>
<dbReference type="Pfam" id="PF00271">
    <property type="entry name" value="Helicase_C"/>
    <property type="match status" value="1"/>
</dbReference>
<dbReference type="Gene3D" id="3.40.50.300">
    <property type="entry name" value="P-loop containing nucleotide triphosphate hydrolases"/>
    <property type="match status" value="2"/>
</dbReference>
<feature type="region of interest" description="Disordered" evidence="10">
    <location>
        <begin position="1"/>
        <end position="28"/>
    </location>
</feature>
<dbReference type="InterPro" id="IPR044742">
    <property type="entry name" value="DEAD/DEAH_RhlB"/>
</dbReference>
<comment type="subcellular location">
    <subcellularLocation>
        <location evidence="8">Cytoplasm</location>
    </subcellularLocation>
</comment>
<dbReference type="InterPro" id="IPR057325">
    <property type="entry name" value="DeaD_dimer"/>
</dbReference>
<evidence type="ECO:0000256" key="2">
    <source>
        <dbReference type="ARBA" id="ARBA00022741"/>
    </source>
</evidence>
<dbReference type="PROSITE" id="PS51192">
    <property type="entry name" value="HELICASE_ATP_BIND_1"/>
    <property type="match status" value="1"/>
</dbReference>
<keyword evidence="5 8" id="KW-0067">ATP-binding</keyword>
<evidence type="ECO:0000256" key="7">
    <source>
        <dbReference type="ARBA" id="ARBA00023016"/>
    </source>
</evidence>
<name>A0ABP5EVR0_9MICO</name>
<dbReference type="EMBL" id="BAAANO010000013">
    <property type="protein sequence ID" value="GAA2006076.1"/>
    <property type="molecule type" value="Genomic_DNA"/>
</dbReference>
<dbReference type="InterPro" id="IPR012677">
    <property type="entry name" value="Nucleotide-bd_a/b_plait_sf"/>
</dbReference>
<comment type="function">
    <text evidence="8">DEAD-box RNA helicase involved in various cellular processes at low temperature, including ribosome biogenesis, mRNA degradation and translation initiation.</text>
</comment>
<evidence type="ECO:0000313" key="14">
    <source>
        <dbReference type="EMBL" id="GAA2006076.1"/>
    </source>
</evidence>
<keyword evidence="3 8" id="KW-0378">Hydrolase</keyword>
<dbReference type="Gene3D" id="3.30.70.330">
    <property type="match status" value="1"/>
</dbReference>
<dbReference type="InterPro" id="IPR050547">
    <property type="entry name" value="DEAD_box_RNA_helicases"/>
</dbReference>
<sequence>MSEQNTAVLDAPDTTNTDAANAAPAAGSEAPEIAPFTDFDLHPAVQAAITDLGYERPSPIQAETIPLLTAGRDVIGLAQTGTGKTAAFGLPVLSHLAEAGRAQNGPFALVLTPTRELALQVAEAFTSFASHIPDFSVLPIYGGQSYTPQLQGLRRGAQIVVGTPGRVIDHLKRGSLHLEELRHLVLDEADEMLKMGFQDDIEAIFDAAGDDRQVALFSATMPGSIHRITGQYLNDPVEVRVKGKTTTNQNVRQRFLTVNHAHKLDALTRILEVEDYDGTILFVRTKQQTEELAEKLRARGYTAAAINGDIPQQARERTVEQLKRGTIDMLVATDVAARGLDVERIELVVNFDVPHDTESYVHRIGRTGRAGRSGEAILFVTPREMNFLRSIERATRQKVEPLALPTVEDLTNTRIQKFQQRITEALSGLDLDEVRPVVESYATQHDVEPSEIAAALAVLLLDGEKLTAEPLPEPKPRKGRERDSFGDRGDRGDRGGRERRPARSREGMKTYRLAVGRNDRVQPGGIVGAIANEGGLSSAQIGHIDIRSNHTLVDLPQDLSRETFERLSNTRVQGKLIEIREDSGRPGRTGGFKRSGGDGERRGGFRGGDRGPRGGGKFSGGDRGGFRKKFRD</sequence>
<feature type="compositionally biased region" description="Low complexity" evidence="10">
    <location>
        <begin position="10"/>
        <end position="26"/>
    </location>
</feature>
<evidence type="ECO:0000256" key="3">
    <source>
        <dbReference type="ARBA" id="ARBA00022801"/>
    </source>
</evidence>
<feature type="compositionally biased region" description="Basic and acidic residues" evidence="10">
    <location>
        <begin position="595"/>
        <end position="612"/>
    </location>
</feature>
<feature type="compositionally biased region" description="Gly residues" evidence="10">
    <location>
        <begin position="613"/>
        <end position="623"/>
    </location>
</feature>
<comment type="catalytic activity">
    <reaction evidence="8">
        <text>ATP + H2O = ADP + phosphate + H(+)</text>
        <dbReference type="Rhea" id="RHEA:13065"/>
        <dbReference type="ChEBI" id="CHEBI:15377"/>
        <dbReference type="ChEBI" id="CHEBI:15378"/>
        <dbReference type="ChEBI" id="CHEBI:30616"/>
        <dbReference type="ChEBI" id="CHEBI:43474"/>
        <dbReference type="ChEBI" id="CHEBI:456216"/>
        <dbReference type="EC" id="3.6.4.13"/>
    </reaction>
</comment>
<gene>
    <name evidence="8" type="primary">deaD</name>
    <name evidence="8" type="synonym">csdA</name>
    <name evidence="14" type="ORF">GCM10009755_15080</name>
</gene>
<evidence type="ECO:0000256" key="9">
    <source>
        <dbReference type="PROSITE-ProRule" id="PRU00552"/>
    </source>
</evidence>
<proteinExistence type="inferred from homology"/>
<dbReference type="InterPro" id="IPR000629">
    <property type="entry name" value="RNA-helicase_DEAD-box_CS"/>
</dbReference>
<feature type="domain" description="DEAD-box RNA helicase Q" evidence="13">
    <location>
        <begin position="34"/>
        <end position="62"/>
    </location>
</feature>
<evidence type="ECO:0000313" key="15">
    <source>
        <dbReference type="Proteomes" id="UP001500755"/>
    </source>
</evidence>
<dbReference type="Proteomes" id="UP001500755">
    <property type="component" value="Unassembled WGS sequence"/>
</dbReference>
<evidence type="ECO:0000259" key="13">
    <source>
        <dbReference type="PROSITE" id="PS51195"/>
    </source>
</evidence>
<dbReference type="InterPro" id="IPR011545">
    <property type="entry name" value="DEAD/DEAH_box_helicase_dom"/>
</dbReference>
<keyword evidence="2 8" id="KW-0547">Nucleotide-binding</keyword>
<feature type="short sequence motif" description="Q motif" evidence="9">
    <location>
        <begin position="34"/>
        <end position="62"/>
    </location>
</feature>
<comment type="caution">
    <text evidence="14">The sequence shown here is derived from an EMBL/GenBank/DDBJ whole genome shotgun (WGS) entry which is preliminary data.</text>
</comment>
<dbReference type="InterPro" id="IPR005580">
    <property type="entry name" value="DbpA/CsdA_RNA-bd_dom"/>
</dbReference>
<dbReference type="InterPro" id="IPR027417">
    <property type="entry name" value="P-loop_NTPase"/>
</dbReference>
<dbReference type="InterPro" id="IPR034415">
    <property type="entry name" value="CsdA_RRM"/>
</dbReference>
<feature type="domain" description="Helicase C-terminal" evidence="12">
    <location>
        <begin position="263"/>
        <end position="411"/>
    </location>
</feature>
<reference evidence="15" key="1">
    <citation type="journal article" date="2019" name="Int. J. Syst. Evol. Microbiol.">
        <title>The Global Catalogue of Microorganisms (GCM) 10K type strain sequencing project: providing services to taxonomists for standard genome sequencing and annotation.</title>
        <authorList>
            <consortium name="The Broad Institute Genomics Platform"/>
            <consortium name="The Broad Institute Genome Sequencing Center for Infectious Disease"/>
            <person name="Wu L."/>
            <person name="Ma J."/>
        </authorList>
    </citation>
    <scope>NUCLEOTIDE SEQUENCE [LARGE SCALE GENOMIC DNA]</scope>
    <source>
        <strain evidence="15">JCM 14546</strain>
    </source>
</reference>
<dbReference type="SMART" id="SM00487">
    <property type="entry name" value="DEXDc"/>
    <property type="match status" value="1"/>
</dbReference>
<dbReference type="InterPro" id="IPR028618">
    <property type="entry name" value="DEAD_helicase_DeaD"/>
</dbReference>
<dbReference type="PROSITE" id="PS00039">
    <property type="entry name" value="DEAD_ATP_HELICASE"/>
    <property type="match status" value="1"/>
</dbReference>
<evidence type="ECO:0000259" key="12">
    <source>
        <dbReference type="PROSITE" id="PS51194"/>
    </source>
</evidence>
<comment type="similarity">
    <text evidence="8">Belongs to the DEAD box helicase family. DeaD/CsdA subfamily.</text>
</comment>
<dbReference type="EC" id="3.6.4.13" evidence="8"/>
<keyword evidence="15" id="KW-1185">Reference proteome</keyword>
<dbReference type="GO" id="GO:0004386">
    <property type="term" value="F:helicase activity"/>
    <property type="evidence" value="ECO:0007669"/>
    <property type="project" value="UniProtKB-KW"/>
</dbReference>
<feature type="region of interest" description="Disordered" evidence="10">
    <location>
        <begin position="579"/>
        <end position="632"/>
    </location>
</feature>
<dbReference type="CDD" id="cd12499">
    <property type="entry name" value="RRM_EcCsdA_like"/>
    <property type="match status" value="1"/>
</dbReference>
<keyword evidence="1 8" id="KW-0963">Cytoplasm</keyword>
<dbReference type="Pfam" id="PF25399">
    <property type="entry name" value="DeaD_dimer"/>
    <property type="match status" value="1"/>
</dbReference>
<dbReference type="CDD" id="cd18787">
    <property type="entry name" value="SF2_C_DEAD"/>
    <property type="match status" value="1"/>
</dbReference>
<protein>
    <recommendedName>
        <fullName evidence="8">ATP-dependent RNA helicase DeaD</fullName>
        <ecNumber evidence="8">3.6.4.13</ecNumber>
    </recommendedName>
    <alternativeName>
        <fullName evidence="8">Cold-shock DEAD box protein A</fullName>
    </alternativeName>
</protein>
<evidence type="ECO:0000256" key="1">
    <source>
        <dbReference type="ARBA" id="ARBA00022490"/>
    </source>
</evidence>
<evidence type="ECO:0000256" key="8">
    <source>
        <dbReference type="HAMAP-Rule" id="MF_00964"/>
    </source>
</evidence>
<keyword evidence="7 8" id="KW-0346">Stress response</keyword>
<dbReference type="RefSeq" id="WP_344308437.1">
    <property type="nucleotide sequence ID" value="NZ_BAAANO010000013.1"/>
</dbReference>
<dbReference type="PANTHER" id="PTHR47963">
    <property type="entry name" value="DEAD-BOX ATP-DEPENDENT RNA HELICASE 47, MITOCHONDRIAL"/>
    <property type="match status" value="1"/>
</dbReference>
<dbReference type="CDD" id="cd00268">
    <property type="entry name" value="DEADc"/>
    <property type="match status" value="1"/>
</dbReference>
<dbReference type="InterPro" id="IPR001650">
    <property type="entry name" value="Helicase_C-like"/>
</dbReference>
<keyword evidence="6 8" id="KW-0694">RNA-binding</keyword>
<dbReference type="SMART" id="SM00490">
    <property type="entry name" value="HELICc"/>
    <property type="match status" value="1"/>
</dbReference>
<dbReference type="PROSITE" id="PS51194">
    <property type="entry name" value="HELICASE_CTER"/>
    <property type="match status" value="1"/>
</dbReference>
<dbReference type="Pfam" id="PF03880">
    <property type="entry name" value="DbpA"/>
    <property type="match status" value="1"/>
</dbReference>